<accession>A0A517Y9R6</accession>
<protein>
    <submittedName>
        <fullName evidence="1">Uncharacterized protein</fullName>
    </submittedName>
</protein>
<reference evidence="1 2" key="1">
    <citation type="submission" date="2019-02" db="EMBL/GenBank/DDBJ databases">
        <title>Deep-cultivation of Planctomycetes and their phenomic and genomic characterization uncovers novel biology.</title>
        <authorList>
            <person name="Wiegand S."/>
            <person name="Jogler M."/>
            <person name="Boedeker C."/>
            <person name="Pinto D."/>
            <person name="Vollmers J."/>
            <person name="Rivas-Marin E."/>
            <person name="Kohn T."/>
            <person name="Peeters S.H."/>
            <person name="Heuer A."/>
            <person name="Rast P."/>
            <person name="Oberbeckmann S."/>
            <person name="Bunk B."/>
            <person name="Jeske O."/>
            <person name="Meyerdierks A."/>
            <person name="Storesund J.E."/>
            <person name="Kallscheuer N."/>
            <person name="Luecker S."/>
            <person name="Lage O.M."/>
            <person name="Pohl T."/>
            <person name="Merkel B.J."/>
            <person name="Hornburger P."/>
            <person name="Mueller R.-W."/>
            <person name="Bruemmer F."/>
            <person name="Labrenz M."/>
            <person name="Spormann A.M."/>
            <person name="Op den Camp H."/>
            <person name="Overmann J."/>
            <person name="Amann R."/>
            <person name="Jetten M.S.M."/>
            <person name="Mascher T."/>
            <person name="Medema M.H."/>
            <person name="Devos D.P."/>
            <person name="Kaster A.-K."/>
            <person name="Ovreas L."/>
            <person name="Rohde M."/>
            <person name="Galperin M.Y."/>
            <person name="Jogler C."/>
        </authorList>
    </citation>
    <scope>NUCLEOTIDE SEQUENCE [LARGE SCALE GENOMIC DNA]</scope>
    <source>
        <strain evidence="1 2">ETA_A8</strain>
    </source>
</reference>
<gene>
    <name evidence="1" type="ORF">ETAA8_20530</name>
</gene>
<evidence type="ECO:0000313" key="2">
    <source>
        <dbReference type="Proteomes" id="UP000315017"/>
    </source>
</evidence>
<organism evidence="1 2">
    <name type="scientific">Anatilimnocola aggregata</name>
    <dbReference type="NCBI Taxonomy" id="2528021"/>
    <lineage>
        <taxon>Bacteria</taxon>
        <taxon>Pseudomonadati</taxon>
        <taxon>Planctomycetota</taxon>
        <taxon>Planctomycetia</taxon>
        <taxon>Pirellulales</taxon>
        <taxon>Pirellulaceae</taxon>
        <taxon>Anatilimnocola</taxon>
    </lineage>
</organism>
<dbReference type="AlphaFoldDB" id="A0A517Y9R6"/>
<evidence type="ECO:0000313" key="1">
    <source>
        <dbReference type="EMBL" id="QDU26969.1"/>
    </source>
</evidence>
<dbReference type="EMBL" id="CP036274">
    <property type="protein sequence ID" value="QDU26969.1"/>
    <property type="molecule type" value="Genomic_DNA"/>
</dbReference>
<name>A0A517Y9R6_9BACT</name>
<keyword evidence="2" id="KW-1185">Reference proteome</keyword>
<dbReference type="KEGG" id="aagg:ETAA8_20530"/>
<proteinExistence type="predicted"/>
<dbReference type="Proteomes" id="UP000315017">
    <property type="component" value="Chromosome"/>
</dbReference>
<sequence>MFGIAPLLQFLQHPYIAIGFDESALPLSNLCRNLLLLLRKLDALCFEDERVTMGIEQPIDAHALLRSRMSQHHLPSLFLVLNSLSRQFGLLLAQYFRGAQRAAQFGAAFIARGNSQAENSLQSEAEGLHELSADGLASFAKVRGSDRLRDADGRFA</sequence>